<dbReference type="Pfam" id="PF00400">
    <property type="entry name" value="WD40"/>
    <property type="match status" value="1"/>
</dbReference>
<evidence type="ECO:0000256" key="6">
    <source>
        <dbReference type="ARBA" id="ARBA00022824"/>
    </source>
</evidence>
<name>A0A8S1J0H3_9CHLO</name>
<evidence type="ECO:0000256" key="7">
    <source>
        <dbReference type="ARBA" id="ARBA00022892"/>
    </source>
</evidence>
<comment type="similarity">
    <text evidence="2">Belongs to the WD repeat SEC31 family.</text>
</comment>
<keyword evidence="8" id="KW-0653">Protein transport</keyword>
<dbReference type="AlphaFoldDB" id="A0A8S1J0H3"/>
<dbReference type="SMART" id="SM00320">
    <property type="entry name" value="WD40"/>
    <property type="match status" value="6"/>
</dbReference>
<dbReference type="Gene3D" id="1.25.40.1030">
    <property type="match status" value="1"/>
</dbReference>
<keyword evidence="5" id="KW-0677">Repeat</keyword>
<dbReference type="Pfam" id="PF12931">
    <property type="entry name" value="TPR_Sec16"/>
    <property type="match status" value="1"/>
</dbReference>
<keyword evidence="7" id="KW-0931">ER-Golgi transport</keyword>
<dbReference type="GO" id="GO:0030127">
    <property type="term" value="C:COPII vesicle coat"/>
    <property type="evidence" value="ECO:0007669"/>
    <property type="project" value="TreeGrafter"/>
</dbReference>
<feature type="repeat" description="WD" evidence="9">
    <location>
        <begin position="264"/>
        <end position="306"/>
    </location>
</feature>
<gene>
    <name evidence="12" type="ORF">OSTQU699_LOCUS6476</name>
</gene>
<dbReference type="OrthoDB" id="542917at2759"/>
<evidence type="ECO:0000256" key="2">
    <source>
        <dbReference type="ARBA" id="ARBA00009358"/>
    </source>
</evidence>
<dbReference type="PROSITE" id="PS50082">
    <property type="entry name" value="WD_REPEATS_2"/>
    <property type="match status" value="2"/>
</dbReference>
<dbReference type="InterPro" id="IPR024298">
    <property type="entry name" value="Sec16_Sec23-bd"/>
</dbReference>
<dbReference type="GO" id="GO:0005198">
    <property type="term" value="F:structural molecule activity"/>
    <property type="evidence" value="ECO:0007669"/>
    <property type="project" value="TreeGrafter"/>
</dbReference>
<evidence type="ECO:0000256" key="8">
    <source>
        <dbReference type="ARBA" id="ARBA00022927"/>
    </source>
</evidence>
<sequence length="1095" mass="118167">MGYLRRVDRSAAVGFCPVGPYLAAGSAASAVDMNFSASSVLEIFKLDFSSSDVQMEPAGPAVPASERFHRISWGTTGIESKAYPLGLAAGGLEDGTVLIWDPNKAIGPQADIQRTTVTKLKKHSSAVRGLEFNRISPNLFASGSSESELIIWDLAKPAVPSFYPAMKGSTPAGAGVSEITYLAWNVKVQHILASCTSNGQTNVFDLRRQKPIAILRDLNSQRRCSVFQWSPDVATQVVVASEDDRSPSLQLWDLRNSAAPAREFLGHTKGVLGMSWCPHDSRLLLSCAKDGSTFCWNVPTGEIIGELPGTRDWHLDVQWSPTTPGLFSLASFDGTVGICSLQSFVAPQEGAADPYGAQAGGPAPLKLAPVWMRRPCGVSFGFGGKLVSFSHPEVQVADPTTGQPMKVQKDQISVKQVITEPDVTSRSEAFDQAVSSRDNAKLHEYCQSRAKSAVGDEQETWTFLSLLFLSDSRRELLGHLGFEDALAAVIDAEAEAEQKGAAVTPGKPVPDAAEFFDDDGADFFDQIADDKTIGVPPEPAHPKPSSKSEDAVMSPSAHTRAPSKAGEKEDEIQRALIVGNYEAAVEACIKADRMADALIIAHAGGSALHKKTMKRYMEANPRPFMTMISAVIDNDFEVLINQRLVSQWRETLALVISYVNDQESWSSLSEALAARLAKAGMQHPATLCYIISGKVDQAVAAWTKNKKMTVETMQNIIEKAVVLGLGANKSSTSPVLCELVHNYALILASQGSMQAAVDYLNMVPGDASESVNYLLKRIYDSGAVGWHSGETGAASMSQGAQMPSQVATQPTPSPAQYQYVQQPDTPPSTVQATYYPSSSGYNQTMPYSQAPQATTQDPYGYQMQQHHPQPMQQRTQDMMYPGPPQQQHAPPVMTPAPMVPQQYTAPHPTTTPVMAPFEPVPSHPSAPQPRAAVMTPQVGPSPPGLQAPGPMVPSMGQPMSPVAPASPPAPQGPPADISVSTVNTSQVPPDQRAIVAKLTELFRQCEAASQTPGKRREIADGSKRLGTLFWKMNEREVSPAMIQRLQELTKALEAGNVAAALQIQLHMTEDGELWAEGEYWLPGLKRLLRTRQLIR</sequence>
<accession>A0A8S1J0H3</accession>
<dbReference type="GO" id="GO:0090110">
    <property type="term" value="P:COPII-coated vesicle cargo loading"/>
    <property type="evidence" value="ECO:0007669"/>
    <property type="project" value="TreeGrafter"/>
</dbReference>
<evidence type="ECO:0000313" key="12">
    <source>
        <dbReference type="EMBL" id="CAD7701117.1"/>
    </source>
</evidence>
<comment type="caution">
    <text evidence="12">The sequence shown here is derived from an EMBL/GenBank/DDBJ whole genome shotgun (WGS) entry which is preliminary data.</text>
</comment>
<evidence type="ECO:0000259" key="11">
    <source>
        <dbReference type="Pfam" id="PF12931"/>
    </source>
</evidence>
<evidence type="ECO:0000256" key="10">
    <source>
        <dbReference type="SAM" id="MobiDB-lite"/>
    </source>
</evidence>
<feature type="region of interest" description="Disordered" evidence="10">
    <location>
        <begin position="919"/>
        <end position="951"/>
    </location>
</feature>
<protein>
    <recommendedName>
        <fullName evidence="11">Sec16 Sec23-binding domain-containing protein</fullName>
    </recommendedName>
</protein>
<organism evidence="12 13">
    <name type="scientific">Ostreobium quekettii</name>
    <dbReference type="NCBI Taxonomy" id="121088"/>
    <lineage>
        <taxon>Eukaryota</taxon>
        <taxon>Viridiplantae</taxon>
        <taxon>Chlorophyta</taxon>
        <taxon>core chlorophytes</taxon>
        <taxon>Ulvophyceae</taxon>
        <taxon>TCBD clade</taxon>
        <taxon>Bryopsidales</taxon>
        <taxon>Ostreobineae</taxon>
        <taxon>Ostreobiaceae</taxon>
        <taxon>Ostreobium</taxon>
    </lineage>
</organism>
<dbReference type="EMBL" id="CAJHUC010001438">
    <property type="protein sequence ID" value="CAD7701117.1"/>
    <property type="molecule type" value="Genomic_DNA"/>
</dbReference>
<feature type="compositionally biased region" description="Polar residues" evidence="10">
    <location>
        <begin position="794"/>
        <end position="829"/>
    </location>
</feature>
<proteinExistence type="inferred from homology"/>
<evidence type="ECO:0000256" key="4">
    <source>
        <dbReference type="ARBA" id="ARBA00022574"/>
    </source>
</evidence>
<feature type="region of interest" description="Disordered" evidence="10">
    <location>
        <begin position="531"/>
        <end position="569"/>
    </location>
</feature>
<dbReference type="PANTHER" id="PTHR13923">
    <property type="entry name" value="SEC31-RELATED PROTEIN"/>
    <property type="match status" value="1"/>
</dbReference>
<keyword evidence="13" id="KW-1185">Reference proteome</keyword>
<reference evidence="12" key="1">
    <citation type="submission" date="2020-12" db="EMBL/GenBank/DDBJ databases">
        <authorList>
            <person name="Iha C."/>
        </authorList>
    </citation>
    <scope>NUCLEOTIDE SEQUENCE</scope>
</reference>
<dbReference type="Gene3D" id="1.20.940.10">
    <property type="entry name" value="Functional domain of the splicing factor Prp18"/>
    <property type="match status" value="1"/>
</dbReference>
<dbReference type="PROSITE" id="PS50294">
    <property type="entry name" value="WD_REPEATS_REGION"/>
    <property type="match status" value="1"/>
</dbReference>
<evidence type="ECO:0000313" key="13">
    <source>
        <dbReference type="Proteomes" id="UP000708148"/>
    </source>
</evidence>
<feature type="repeat" description="WD" evidence="9">
    <location>
        <begin position="120"/>
        <end position="154"/>
    </location>
</feature>
<dbReference type="PANTHER" id="PTHR13923:SF11">
    <property type="entry name" value="SECRETORY 31, ISOFORM D"/>
    <property type="match status" value="1"/>
</dbReference>
<dbReference type="InterPro" id="IPR015943">
    <property type="entry name" value="WD40/YVTN_repeat-like_dom_sf"/>
</dbReference>
<dbReference type="GO" id="GO:0007029">
    <property type="term" value="P:endoplasmic reticulum organization"/>
    <property type="evidence" value="ECO:0007669"/>
    <property type="project" value="TreeGrafter"/>
</dbReference>
<dbReference type="InterPro" id="IPR001680">
    <property type="entry name" value="WD40_rpt"/>
</dbReference>
<dbReference type="Proteomes" id="UP000708148">
    <property type="component" value="Unassembled WGS sequence"/>
</dbReference>
<feature type="domain" description="Sec16 Sec23-binding" evidence="11">
    <location>
        <begin position="572"/>
        <end position="762"/>
    </location>
</feature>
<evidence type="ECO:0000256" key="3">
    <source>
        <dbReference type="ARBA" id="ARBA00022448"/>
    </source>
</evidence>
<keyword evidence="6" id="KW-0256">Endoplasmic reticulum</keyword>
<comment type="subcellular location">
    <subcellularLocation>
        <location evidence="1">Endoplasmic reticulum</location>
    </subcellularLocation>
</comment>
<keyword evidence="4 9" id="KW-0853">WD repeat</keyword>
<dbReference type="SUPFAM" id="SSF50978">
    <property type="entry name" value="WD40 repeat-like"/>
    <property type="match status" value="1"/>
</dbReference>
<evidence type="ECO:0000256" key="5">
    <source>
        <dbReference type="ARBA" id="ARBA00022737"/>
    </source>
</evidence>
<dbReference type="GO" id="GO:0015031">
    <property type="term" value="P:protein transport"/>
    <property type="evidence" value="ECO:0007669"/>
    <property type="project" value="UniProtKB-KW"/>
</dbReference>
<evidence type="ECO:0000256" key="9">
    <source>
        <dbReference type="PROSITE-ProRule" id="PRU00221"/>
    </source>
</evidence>
<dbReference type="InterPro" id="IPR040251">
    <property type="entry name" value="SEC31-like"/>
</dbReference>
<keyword evidence="3" id="KW-0813">Transport</keyword>
<dbReference type="InterPro" id="IPR036322">
    <property type="entry name" value="WD40_repeat_dom_sf"/>
</dbReference>
<evidence type="ECO:0000256" key="1">
    <source>
        <dbReference type="ARBA" id="ARBA00004240"/>
    </source>
</evidence>
<feature type="region of interest" description="Disordered" evidence="10">
    <location>
        <begin position="793"/>
        <end position="829"/>
    </location>
</feature>
<dbReference type="Gene3D" id="2.130.10.10">
    <property type="entry name" value="YVTN repeat-like/Quinoprotein amine dehydrogenase"/>
    <property type="match status" value="1"/>
</dbReference>
<dbReference type="GO" id="GO:0070971">
    <property type="term" value="C:endoplasmic reticulum exit site"/>
    <property type="evidence" value="ECO:0007669"/>
    <property type="project" value="TreeGrafter"/>
</dbReference>